<dbReference type="Gene3D" id="3.40.50.300">
    <property type="entry name" value="P-loop containing nucleotide triphosphate hydrolases"/>
    <property type="match status" value="2"/>
</dbReference>
<dbReference type="Proteomes" id="UP000007364">
    <property type="component" value="Unassembled WGS sequence"/>
</dbReference>
<name>K2QHK2_9FLAO</name>
<evidence type="ECO:0000259" key="1">
    <source>
        <dbReference type="PROSITE" id="PS50035"/>
    </source>
</evidence>
<dbReference type="Pfam" id="PF11907">
    <property type="entry name" value="DUF3427"/>
    <property type="match status" value="1"/>
</dbReference>
<dbReference type="Gene3D" id="3.30.870.10">
    <property type="entry name" value="Endonuclease Chain A"/>
    <property type="match status" value="1"/>
</dbReference>
<proteinExistence type="predicted"/>
<dbReference type="Pfam" id="PF13091">
    <property type="entry name" value="PLDc_2"/>
    <property type="match status" value="1"/>
</dbReference>
<evidence type="ECO:0000259" key="3">
    <source>
        <dbReference type="PROSITE" id="PS51194"/>
    </source>
</evidence>
<dbReference type="GO" id="GO:0006793">
    <property type="term" value="P:phosphorus metabolic process"/>
    <property type="evidence" value="ECO:0007669"/>
    <property type="project" value="UniProtKB-ARBA"/>
</dbReference>
<dbReference type="eggNOG" id="COG3886">
    <property type="taxonomic scope" value="Bacteria"/>
</dbReference>
<organism evidence="4 5">
    <name type="scientific">Galbibacter marinus</name>
    <dbReference type="NCBI Taxonomy" id="555500"/>
    <lineage>
        <taxon>Bacteria</taxon>
        <taxon>Pseudomonadati</taxon>
        <taxon>Bacteroidota</taxon>
        <taxon>Flavobacteriia</taxon>
        <taxon>Flavobacteriales</taxon>
        <taxon>Flavobacteriaceae</taxon>
        <taxon>Galbibacter</taxon>
    </lineage>
</organism>
<dbReference type="InterPro" id="IPR001650">
    <property type="entry name" value="Helicase_C-like"/>
</dbReference>
<dbReference type="PROSITE" id="PS51192">
    <property type="entry name" value="HELICASE_ATP_BIND_1"/>
    <property type="match status" value="1"/>
</dbReference>
<dbReference type="PATRIC" id="fig|555500.3.peg.2801"/>
<evidence type="ECO:0000313" key="4">
    <source>
        <dbReference type="EMBL" id="EKF54212.1"/>
    </source>
</evidence>
<dbReference type="GO" id="GO:0016887">
    <property type="term" value="F:ATP hydrolysis activity"/>
    <property type="evidence" value="ECO:0007669"/>
    <property type="project" value="TreeGrafter"/>
</dbReference>
<protein>
    <submittedName>
        <fullName evidence="4">Type III restriction protein res subunit</fullName>
    </submittedName>
</protein>
<sequence>MNLGIYESLITESLSVKLNSLPGQTYFINKTTIDKEEAIRVLSIHLLNSIQKAFQNIREKKDLRLERQIEVSNRLIEFLHQEIEHYDFQEDLIDDNGEILNAVFNKVDSHYTNLGLRLKEITPITRLTQSELFTGGNVRLTLDSELRKEILSADRIDLLVSFIKWKAIVMLRSSLEEFTTKGGRLRVITTTYMGATDSKAIRELSKLKNTEIKISYNTANERLHAKAYYFHRNTGFHTAYIGSSNFSRSALTDGLEWNLKVTTKEIPHIIDKFQKTFNTYWEKPEFEIYNDEIHFKNLDKTLKSNKIGNSSETLTTFFDLKPYHYQSEILEKLTVERNVHNHYRNLVVAATGTGKTIISAFDFKNYLKENPDSKLLFLAHTIEILKQTRNTFRNILRDSNYGELLGNGEEPSDKRAVFGTIQSLSNRLDDDYVSPDYYDFVVLDEVHHSQASSYQKVLKFLRPKILLGLTATPERADGLSILPDFNNRIAAEIRLPDAMNNKLLCPFQYFVISDSVDLDRVSWVRGNYDQSELTKVYTQSDQRVGEILKKLEDYSKDYKKVKAIGFCVSIVHAEFMKEKFTKVGLNAQVLTSKNSAERGEILNEFKKGTINYLFVVDIFNEGVDIPEIDTVLFLRPTESLTVFLQQLGRGLRLYEGKDSLTVLDFVGNAHVDYDFEPKFRALIGKTNTTVQKEIENDFIHLPLGCSILMEKRAKEVILNNIRKATTLGKRDLIKKIQQYPNQTNLPFTLPNFLKINQIPFERLYLRGTWSYFCHQAGVLENYDAENEKRYRSMLTNKWTATNSLSYFEFILQLAENDFDVDRIDSNEKNQLFLTMLHYDFWQQASDKSLKQTIGDIGKNKTYVEEIKSYLRMRIDHIDFEENSCPNLDYDQPLKIHARYTRDQILVAFGLSTLNKMSPNREGVAENKNLNIELLFVNLQKSEEDFSPTTMYEDYAISETLFHWQSQNSTSDISTKGQSYVHHLKNNKKILLFIRESKNDKYNKTQGYVFVGLANFKTYNGSKPMSITWELQQPIPEYLWSSSAKMAIG</sequence>
<dbReference type="RefSeq" id="WP_008992558.1">
    <property type="nucleotide sequence ID" value="NZ_AMSG01000028.1"/>
</dbReference>
<dbReference type="SMART" id="SM00487">
    <property type="entry name" value="DEXDc"/>
    <property type="match status" value="1"/>
</dbReference>
<dbReference type="CDD" id="cd18799">
    <property type="entry name" value="SF2_C_EcoAI-like"/>
    <property type="match status" value="1"/>
</dbReference>
<accession>K2QHK2</accession>
<dbReference type="InterPro" id="IPR021835">
    <property type="entry name" value="DUF3427"/>
</dbReference>
<dbReference type="PROSITE" id="PS50035">
    <property type="entry name" value="PLD"/>
    <property type="match status" value="1"/>
</dbReference>
<dbReference type="Pfam" id="PF00271">
    <property type="entry name" value="Helicase_C"/>
    <property type="match status" value="1"/>
</dbReference>
<evidence type="ECO:0000259" key="2">
    <source>
        <dbReference type="PROSITE" id="PS51192"/>
    </source>
</evidence>
<dbReference type="InterPro" id="IPR014001">
    <property type="entry name" value="Helicase_ATP-bd"/>
</dbReference>
<evidence type="ECO:0000313" key="5">
    <source>
        <dbReference type="Proteomes" id="UP000007364"/>
    </source>
</evidence>
<dbReference type="InterPro" id="IPR052511">
    <property type="entry name" value="ATP-dep_Helicase"/>
</dbReference>
<comment type="caution">
    <text evidence="4">The sequence shown here is derived from an EMBL/GenBank/DDBJ whole genome shotgun (WGS) entry which is preliminary data.</text>
</comment>
<dbReference type="InterPro" id="IPR006935">
    <property type="entry name" value="Helicase/UvrB_N"/>
</dbReference>
<dbReference type="PANTHER" id="PTHR47962">
    <property type="entry name" value="ATP-DEPENDENT HELICASE LHR-RELATED-RELATED"/>
    <property type="match status" value="1"/>
</dbReference>
<reference evidence="4 5" key="1">
    <citation type="journal article" date="2012" name="J. Bacteriol.">
        <title>Genome Sequence of Galbibacter marinum Type Strain ck-I2-15.</title>
        <authorList>
            <person name="Lai Q."/>
            <person name="Li C."/>
            <person name="Shao Z."/>
        </authorList>
    </citation>
    <scope>NUCLEOTIDE SEQUENCE [LARGE SCALE GENOMIC DNA]</scope>
    <source>
        <strain evidence="5">ck-I2-15</strain>
    </source>
</reference>
<dbReference type="GO" id="GO:0003677">
    <property type="term" value="F:DNA binding"/>
    <property type="evidence" value="ECO:0007669"/>
    <property type="project" value="InterPro"/>
</dbReference>
<dbReference type="Pfam" id="PF04851">
    <property type="entry name" value="ResIII"/>
    <property type="match status" value="1"/>
</dbReference>
<dbReference type="CDD" id="cd18032">
    <property type="entry name" value="DEXHc_RE_I_III_res"/>
    <property type="match status" value="1"/>
</dbReference>
<dbReference type="InterPro" id="IPR001736">
    <property type="entry name" value="PLipase_D/transphosphatidylase"/>
</dbReference>
<gene>
    <name evidence="4" type="ORF">I215_13602</name>
</gene>
<dbReference type="AlphaFoldDB" id="K2QHK2"/>
<dbReference type="PANTHER" id="PTHR47962:SF7">
    <property type="entry name" value="MITOCHONDRIAL ATP-DEPENDENT HELICASE IRC3-RELATED"/>
    <property type="match status" value="1"/>
</dbReference>
<feature type="domain" description="Helicase C-terminal" evidence="3">
    <location>
        <begin position="550"/>
        <end position="702"/>
    </location>
</feature>
<dbReference type="eggNOG" id="COG1061">
    <property type="taxonomic scope" value="Bacteria"/>
</dbReference>
<dbReference type="InterPro" id="IPR027417">
    <property type="entry name" value="P-loop_NTPase"/>
</dbReference>
<dbReference type="EMBL" id="AMSG01000028">
    <property type="protein sequence ID" value="EKF54212.1"/>
    <property type="molecule type" value="Genomic_DNA"/>
</dbReference>
<dbReference type="CDD" id="cd09203">
    <property type="entry name" value="PLDc_N_DEXD_b1"/>
    <property type="match status" value="1"/>
</dbReference>
<dbReference type="OrthoDB" id="9759819at2"/>
<feature type="domain" description="Helicase ATP-binding" evidence="2">
    <location>
        <begin position="336"/>
        <end position="491"/>
    </location>
</feature>
<dbReference type="InterPro" id="IPR025202">
    <property type="entry name" value="PLD-like_dom"/>
</dbReference>
<feature type="domain" description="PLD phosphodiesterase" evidence="1">
    <location>
        <begin position="219"/>
        <end position="250"/>
    </location>
</feature>
<dbReference type="STRING" id="555500.I215_13602"/>
<dbReference type="SUPFAM" id="SSF56024">
    <property type="entry name" value="Phospholipase D/nuclease"/>
    <property type="match status" value="1"/>
</dbReference>
<dbReference type="REBASE" id="57472">
    <property type="entry name" value="Gma1215ORF13602P"/>
</dbReference>
<dbReference type="GO" id="GO:0005524">
    <property type="term" value="F:ATP binding"/>
    <property type="evidence" value="ECO:0007669"/>
    <property type="project" value="InterPro"/>
</dbReference>
<dbReference type="PROSITE" id="PS51194">
    <property type="entry name" value="HELICASE_CTER"/>
    <property type="match status" value="1"/>
</dbReference>
<dbReference type="SUPFAM" id="SSF52540">
    <property type="entry name" value="P-loop containing nucleoside triphosphate hydrolases"/>
    <property type="match status" value="1"/>
</dbReference>
<dbReference type="SMART" id="SM00490">
    <property type="entry name" value="HELICc"/>
    <property type="match status" value="1"/>
</dbReference>
<keyword evidence="5" id="KW-1185">Reference proteome</keyword>